<dbReference type="PROSITE" id="PS50846">
    <property type="entry name" value="HMA_2"/>
    <property type="match status" value="1"/>
</dbReference>
<dbReference type="CDD" id="cd00371">
    <property type="entry name" value="HMA"/>
    <property type="match status" value="1"/>
</dbReference>
<reference evidence="3 4" key="1">
    <citation type="submission" date="2018-12" db="EMBL/GenBank/DDBJ databases">
        <authorList>
            <person name="Li F."/>
        </authorList>
    </citation>
    <scope>NUCLEOTIDE SEQUENCE [LARGE SCALE GENOMIC DNA]</scope>
    <source>
        <strain evidence="3 4">11W25H-1</strain>
    </source>
</reference>
<keyword evidence="4" id="KW-1185">Reference proteome</keyword>
<dbReference type="PROSITE" id="PS01047">
    <property type="entry name" value="HMA_1"/>
    <property type="match status" value="1"/>
</dbReference>
<dbReference type="EMBL" id="RZNB01000001">
    <property type="protein sequence ID" value="RWZ52844.1"/>
    <property type="molecule type" value="Genomic_DNA"/>
</dbReference>
<proteinExistence type="predicted"/>
<evidence type="ECO:0000313" key="4">
    <source>
        <dbReference type="Proteomes" id="UP000288547"/>
    </source>
</evidence>
<dbReference type="RefSeq" id="WP_128493687.1">
    <property type="nucleotide sequence ID" value="NZ_RZNB01000001.1"/>
</dbReference>
<sequence length="109" mass="10580">MCATERNDLGLTDANSSCVCCATDAAPATSSVTAGPVSAEVLVDGMTCGHCVQSVTKELAGIDGVSGVDVKLNVGGSSTVTVTSTAPITADQINAAVAEAGYTVATSPA</sequence>
<dbReference type="InterPro" id="IPR036163">
    <property type="entry name" value="HMA_dom_sf"/>
</dbReference>
<dbReference type="AlphaFoldDB" id="A0A3S4DJD6"/>
<name>A0A3S4DJD6_9MICO</name>
<comment type="caution">
    <text evidence="3">The sequence shown here is derived from an EMBL/GenBank/DDBJ whole genome shotgun (WGS) entry which is preliminary data.</text>
</comment>
<dbReference type="OrthoDB" id="9813965at2"/>
<organism evidence="3 4">
    <name type="scientific">Labedella phragmitis</name>
    <dbReference type="NCBI Taxonomy" id="2498849"/>
    <lineage>
        <taxon>Bacteria</taxon>
        <taxon>Bacillati</taxon>
        <taxon>Actinomycetota</taxon>
        <taxon>Actinomycetes</taxon>
        <taxon>Micrococcales</taxon>
        <taxon>Microbacteriaceae</taxon>
        <taxon>Labedella</taxon>
    </lineage>
</organism>
<protein>
    <submittedName>
        <fullName evidence="3">Copper chaperone</fullName>
    </submittedName>
</protein>
<dbReference type="GO" id="GO:0046872">
    <property type="term" value="F:metal ion binding"/>
    <property type="evidence" value="ECO:0007669"/>
    <property type="project" value="UniProtKB-KW"/>
</dbReference>
<evidence type="ECO:0000313" key="3">
    <source>
        <dbReference type="EMBL" id="RWZ52844.1"/>
    </source>
</evidence>
<keyword evidence="1" id="KW-0479">Metal-binding</keyword>
<dbReference type="SUPFAM" id="SSF55008">
    <property type="entry name" value="HMA, heavy metal-associated domain"/>
    <property type="match status" value="1"/>
</dbReference>
<dbReference type="Gene3D" id="3.30.70.100">
    <property type="match status" value="1"/>
</dbReference>
<dbReference type="InterPro" id="IPR017969">
    <property type="entry name" value="Heavy-metal-associated_CS"/>
</dbReference>
<dbReference type="InterPro" id="IPR006121">
    <property type="entry name" value="HMA_dom"/>
</dbReference>
<dbReference type="Proteomes" id="UP000288547">
    <property type="component" value="Unassembled WGS sequence"/>
</dbReference>
<dbReference type="Pfam" id="PF00403">
    <property type="entry name" value="HMA"/>
    <property type="match status" value="1"/>
</dbReference>
<evidence type="ECO:0000259" key="2">
    <source>
        <dbReference type="PROSITE" id="PS50846"/>
    </source>
</evidence>
<accession>A0A3S4DJD6</accession>
<evidence type="ECO:0000256" key="1">
    <source>
        <dbReference type="ARBA" id="ARBA00022723"/>
    </source>
</evidence>
<gene>
    <name evidence="3" type="ORF">ELQ90_02565</name>
</gene>
<feature type="domain" description="HMA" evidence="2">
    <location>
        <begin position="37"/>
        <end position="105"/>
    </location>
</feature>